<feature type="non-terminal residue" evidence="2">
    <location>
        <position position="1"/>
    </location>
</feature>
<sequence>VNLMTIKIDNEAYYSVQDLVDLLNLTELTIRDYLRSGKIKGNKNKVNRFWYIKGVDLKLFLEGNKKRKRFLGVF</sequence>
<name>X1NCZ4_9ZZZZ</name>
<dbReference type="AlphaFoldDB" id="X1NCZ4"/>
<protein>
    <recommendedName>
        <fullName evidence="1">Helix-turn-helix domain-containing protein</fullName>
    </recommendedName>
</protein>
<dbReference type="EMBL" id="BARV01015205">
    <property type="protein sequence ID" value="GAI28056.1"/>
    <property type="molecule type" value="Genomic_DNA"/>
</dbReference>
<organism evidence="2">
    <name type="scientific">marine sediment metagenome</name>
    <dbReference type="NCBI Taxonomy" id="412755"/>
    <lineage>
        <taxon>unclassified sequences</taxon>
        <taxon>metagenomes</taxon>
        <taxon>ecological metagenomes</taxon>
    </lineage>
</organism>
<reference evidence="2" key="1">
    <citation type="journal article" date="2014" name="Front. Microbiol.">
        <title>High frequency of phylogenetically diverse reductive dehalogenase-homologous genes in deep subseafloor sedimentary metagenomes.</title>
        <authorList>
            <person name="Kawai M."/>
            <person name="Futagami T."/>
            <person name="Toyoda A."/>
            <person name="Takaki Y."/>
            <person name="Nishi S."/>
            <person name="Hori S."/>
            <person name="Arai W."/>
            <person name="Tsubouchi T."/>
            <person name="Morono Y."/>
            <person name="Uchiyama I."/>
            <person name="Ito T."/>
            <person name="Fujiyama A."/>
            <person name="Inagaki F."/>
            <person name="Takami H."/>
        </authorList>
    </citation>
    <scope>NUCLEOTIDE SEQUENCE</scope>
    <source>
        <strain evidence="2">Expedition CK06-06</strain>
    </source>
</reference>
<comment type="caution">
    <text evidence="2">The sequence shown here is derived from an EMBL/GenBank/DDBJ whole genome shotgun (WGS) entry which is preliminary data.</text>
</comment>
<dbReference type="InterPro" id="IPR041657">
    <property type="entry name" value="HTH_17"/>
</dbReference>
<accession>X1NCZ4</accession>
<dbReference type="Pfam" id="PF12728">
    <property type="entry name" value="HTH_17"/>
    <property type="match status" value="1"/>
</dbReference>
<evidence type="ECO:0000313" key="2">
    <source>
        <dbReference type="EMBL" id="GAI28056.1"/>
    </source>
</evidence>
<feature type="domain" description="Helix-turn-helix" evidence="1">
    <location>
        <begin position="13"/>
        <end position="64"/>
    </location>
</feature>
<evidence type="ECO:0000259" key="1">
    <source>
        <dbReference type="Pfam" id="PF12728"/>
    </source>
</evidence>
<proteinExistence type="predicted"/>
<gene>
    <name evidence="2" type="ORF">S06H3_26315</name>
</gene>